<dbReference type="EMBL" id="RHHN01000008">
    <property type="protein sequence ID" value="RNB60832.1"/>
    <property type="molecule type" value="Genomic_DNA"/>
</dbReference>
<feature type="region of interest" description="Disordered" evidence="1">
    <location>
        <begin position="1"/>
        <end position="26"/>
    </location>
</feature>
<comment type="caution">
    <text evidence="2">The sequence shown here is derived from an EMBL/GenBank/DDBJ whole genome shotgun (WGS) entry which is preliminary data.</text>
</comment>
<dbReference type="RefSeq" id="WP_005833632.1">
    <property type="nucleotide sequence ID" value="NZ_BJOD01000004.1"/>
</dbReference>
<dbReference type="AlphaFoldDB" id="A0A3M8BC31"/>
<accession>A0A3M8BC31</accession>
<evidence type="ECO:0000256" key="1">
    <source>
        <dbReference type="SAM" id="MobiDB-lite"/>
    </source>
</evidence>
<organism evidence="2 3">
    <name type="scientific">Brevibacillus agri</name>
    <dbReference type="NCBI Taxonomy" id="51101"/>
    <lineage>
        <taxon>Bacteria</taxon>
        <taxon>Bacillati</taxon>
        <taxon>Bacillota</taxon>
        <taxon>Bacilli</taxon>
        <taxon>Bacillales</taxon>
        <taxon>Paenibacillaceae</taxon>
        <taxon>Brevibacillus</taxon>
    </lineage>
</organism>
<protein>
    <submittedName>
        <fullName evidence="2">Uncharacterized protein</fullName>
    </submittedName>
</protein>
<evidence type="ECO:0000313" key="2">
    <source>
        <dbReference type="EMBL" id="RNB60832.1"/>
    </source>
</evidence>
<dbReference type="Proteomes" id="UP000276178">
    <property type="component" value="Unassembled WGS sequence"/>
</dbReference>
<dbReference type="GeneID" id="82811590"/>
<gene>
    <name evidence="2" type="ORF">EB820_01490</name>
</gene>
<sequence length="84" mass="9158">MNSLSVHPGAAASRTKRCGRTDGGLLARRHSGPARIVFSLMALGVAAAAMLPFPDRRKRDEGSGHEFVISIKKWKKIEIDGRMN</sequence>
<evidence type="ECO:0000313" key="3">
    <source>
        <dbReference type="Proteomes" id="UP000276178"/>
    </source>
</evidence>
<name>A0A3M8BC31_9BACL</name>
<reference evidence="2 3" key="1">
    <citation type="submission" date="2018-10" db="EMBL/GenBank/DDBJ databases">
        <title>Phylogenomics of Brevibacillus.</title>
        <authorList>
            <person name="Dunlap C."/>
        </authorList>
    </citation>
    <scope>NUCLEOTIDE SEQUENCE [LARGE SCALE GENOMIC DNA]</scope>
    <source>
        <strain evidence="2 3">NRRL NRS 1219</strain>
    </source>
</reference>
<proteinExistence type="predicted"/>